<feature type="transmembrane region" description="Helical" evidence="6">
    <location>
        <begin position="376"/>
        <end position="397"/>
    </location>
</feature>
<evidence type="ECO:0000313" key="9">
    <source>
        <dbReference type="Proteomes" id="UP000001660"/>
    </source>
</evidence>
<keyword evidence="8" id="KW-0675">Receptor</keyword>
<dbReference type="InterPro" id="IPR027417">
    <property type="entry name" value="P-loop_NTPase"/>
</dbReference>
<dbReference type="SUPFAM" id="SSF52540">
    <property type="entry name" value="P-loop containing nucleoside triphosphate hydrolases"/>
    <property type="match status" value="1"/>
</dbReference>
<evidence type="ECO:0000256" key="3">
    <source>
        <dbReference type="ARBA" id="ARBA00023125"/>
    </source>
</evidence>
<keyword evidence="1" id="KW-0547">Nucleotide-binding</keyword>
<protein>
    <submittedName>
        <fullName evidence="8">Putative transmembrane signal transduction receptor and sigma-54 dependent response regulator</fullName>
    </submittedName>
</protein>
<dbReference type="EMBL" id="FP929003">
    <property type="protein sequence ID" value="CBK40709.1"/>
    <property type="molecule type" value="Genomic_DNA"/>
</dbReference>
<dbReference type="PANTHER" id="PTHR32071">
    <property type="entry name" value="TRANSCRIPTIONAL REGULATORY PROTEIN"/>
    <property type="match status" value="1"/>
</dbReference>
<sequence>MQIATRLFVRNVWLQAVVMALASVALTEILWAPAPVTYHALEWAPYDTWMRLRSQPAPDSHLLLVIRDQASEQQFGAGMWDRSLPARLITGLHDAGAAAIGVDIPLDLPSPPNLGGAVSDALLTEAVTSAGTVSYPAFSTAPGEQETAPSAVPPRSFTPGRSAIQPVLDPDRIARRAGLFHGTGTDELPALGFSLAATFWQVPFDQVERRTGQVRVQNARWPGGATGSLTMPLDRRGRLLLNFAGQQRPAAFHTITVLELSRLLDRKDNEALSTLANGNVVFLLTQPRTQPERTLPSGDDASDMLTQAHLLHTLLTQDWIRELSPMQRLLLTIALCLSVAWMVLRWPDWRGLLLGTGSLLLYLAIGLVSLTKAHWVLPFVMPVTAALTVLVATSLLGQIVATRRLALLEQDMLQVQQNLVAVREALIYRETVVESLEEDLESARAGMSHSASREAESTKFAAELQLKIADAQAQEEATRQRMDELERQLQSMRAATIASAPLGNAEQELLRRECGPLGIITRNAAMLTMFRDLKKGARTTVTVLITGEPGTGKELFARAVHRLSPRAPKPFIAVNMAAISPELFESELFGHVRGSFTGALTDRKGYFELAHHGTIFLDEIGDLRLDHQSKLLRVLQDRTFYRVGATTPTTVDVRIVAATNKDLQRGVSEGWFREDLYFRLKGLVLHLPPLRDRPDDIPPLAESCVRDAAKHPAHTNIRLSEEAMTTLQQQVWKGNVRELLQCLEQAIALSDGPIITTADLRLSRQPSPTVAATGAIPLLPDPAGDVAVLGRLRQHRFDMQATAKSLGWDRSTVTQRLKGLCFQALVESGRDQTKAASALAGDPSLLRTVELKLMDYYGHLLDTITPFTTAEEALLDCKRRFKNLPERHFKSVETLVRQHFG</sequence>
<evidence type="ECO:0000256" key="5">
    <source>
        <dbReference type="SAM" id="MobiDB-lite"/>
    </source>
</evidence>
<dbReference type="SMART" id="SM01080">
    <property type="entry name" value="CHASE2"/>
    <property type="match status" value="1"/>
</dbReference>
<keyword evidence="9" id="KW-1185">Reference proteome</keyword>
<dbReference type="InterPro" id="IPR003593">
    <property type="entry name" value="AAA+_ATPase"/>
</dbReference>
<dbReference type="eggNOG" id="COG3829">
    <property type="taxonomic scope" value="Bacteria"/>
</dbReference>
<dbReference type="eggNOG" id="COG4252">
    <property type="taxonomic scope" value="Bacteria"/>
</dbReference>
<evidence type="ECO:0000256" key="4">
    <source>
        <dbReference type="SAM" id="Coils"/>
    </source>
</evidence>
<feature type="coiled-coil region" evidence="4">
    <location>
        <begin position="461"/>
        <end position="495"/>
    </location>
</feature>
<keyword evidence="2" id="KW-0067">ATP-binding</keyword>
<dbReference type="AlphaFoldDB" id="D8PBV0"/>
<dbReference type="Gene3D" id="3.40.50.300">
    <property type="entry name" value="P-loop containing nucleotide triphosphate hydrolases"/>
    <property type="match status" value="1"/>
</dbReference>
<keyword evidence="6" id="KW-0472">Membrane</keyword>
<feature type="transmembrane region" description="Helical" evidence="6">
    <location>
        <begin position="351"/>
        <end position="370"/>
    </location>
</feature>
<dbReference type="SMART" id="SM00382">
    <property type="entry name" value="AAA"/>
    <property type="match status" value="1"/>
</dbReference>
<keyword evidence="6" id="KW-1133">Transmembrane helix</keyword>
<dbReference type="FunFam" id="3.40.50.300:FF:000006">
    <property type="entry name" value="DNA-binding transcriptional regulator NtrC"/>
    <property type="match status" value="1"/>
</dbReference>
<dbReference type="InterPro" id="IPR002078">
    <property type="entry name" value="Sigma_54_int"/>
</dbReference>
<evidence type="ECO:0000256" key="2">
    <source>
        <dbReference type="ARBA" id="ARBA00022840"/>
    </source>
</evidence>
<dbReference type="Pfam" id="PF25601">
    <property type="entry name" value="AAA_lid_14"/>
    <property type="match status" value="1"/>
</dbReference>
<dbReference type="InterPro" id="IPR058031">
    <property type="entry name" value="AAA_lid_NorR"/>
</dbReference>
<evidence type="ECO:0000313" key="8">
    <source>
        <dbReference type="EMBL" id="CBK40709.1"/>
    </source>
</evidence>
<name>D8PBV0_9BACT</name>
<accession>D8PBV0</accession>
<dbReference type="Gene3D" id="1.10.8.60">
    <property type="match status" value="1"/>
</dbReference>
<dbReference type="GO" id="GO:0003677">
    <property type="term" value="F:DNA binding"/>
    <property type="evidence" value="ECO:0007669"/>
    <property type="project" value="UniProtKB-KW"/>
</dbReference>
<dbReference type="OrthoDB" id="9762556at2"/>
<evidence type="ECO:0000256" key="6">
    <source>
        <dbReference type="SAM" id="Phobius"/>
    </source>
</evidence>
<dbReference type="PANTHER" id="PTHR32071:SF117">
    <property type="entry name" value="PTS-DEPENDENT DIHYDROXYACETONE KINASE OPERON REGULATORY PROTEIN-RELATED"/>
    <property type="match status" value="1"/>
</dbReference>
<dbReference type="GO" id="GO:0005524">
    <property type="term" value="F:ATP binding"/>
    <property type="evidence" value="ECO:0007669"/>
    <property type="project" value="UniProtKB-KW"/>
</dbReference>
<dbReference type="HOGENOM" id="CLU_321528_0_0_0"/>
<proteinExistence type="predicted"/>
<dbReference type="PROSITE" id="PS50045">
    <property type="entry name" value="SIGMA54_INTERACT_4"/>
    <property type="match status" value="1"/>
</dbReference>
<keyword evidence="4" id="KW-0175">Coiled coil</keyword>
<evidence type="ECO:0000259" key="7">
    <source>
        <dbReference type="PROSITE" id="PS50045"/>
    </source>
</evidence>
<evidence type="ECO:0000256" key="1">
    <source>
        <dbReference type="ARBA" id="ARBA00022741"/>
    </source>
</evidence>
<gene>
    <name evidence="8" type="ORF">NIDE0947</name>
</gene>
<dbReference type="CDD" id="cd00009">
    <property type="entry name" value="AAA"/>
    <property type="match status" value="1"/>
</dbReference>
<dbReference type="Pfam" id="PF05226">
    <property type="entry name" value="CHASE2"/>
    <property type="match status" value="1"/>
</dbReference>
<keyword evidence="6 8" id="KW-0812">Transmembrane</keyword>
<feature type="domain" description="Sigma-54 factor interaction" evidence="7">
    <location>
        <begin position="519"/>
        <end position="748"/>
    </location>
</feature>
<organism evidence="8 9">
    <name type="scientific">Nitrospira defluvii</name>
    <dbReference type="NCBI Taxonomy" id="330214"/>
    <lineage>
        <taxon>Bacteria</taxon>
        <taxon>Pseudomonadati</taxon>
        <taxon>Nitrospirota</taxon>
        <taxon>Nitrospiria</taxon>
        <taxon>Nitrospirales</taxon>
        <taxon>Nitrospiraceae</taxon>
        <taxon>Nitrospira</taxon>
    </lineage>
</organism>
<dbReference type="STRING" id="330214.NIDE0947"/>
<reference evidence="8 9" key="1">
    <citation type="journal article" date="2010" name="Proc. Natl. Acad. Sci. U.S.A.">
        <title>A Nitrospira metagenome illuminates the physiology and evolution of globally important nitrite-oxidizing bacteria.</title>
        <authorList>
            <person name="Lucker S."/>
            <person name="Wagner M."/>
            <person name="Maixner F."/>
            <person name="Pelletier E."/>
            <person name="Koch H."/>
            <person name="Vacherie B."/>
            <person name="Rattei T."/>
            <person name="Sinninghe Damste J."/>
            <person name="Spieck E."/>
            <person name="Le Paslier D."/>
            <person name="Daims H."/>
        </authorList>
    </citation>
    <scope>NUCLEOTIDE SEQUENCE [LARGE SCALE GENOMIC DNA]</scope>
</reference>
<dbReference type="GO" id="GO:0006355">
    <property type="term" value="P:regulation of DNA-templated transcription"/>
    <property type="evidence" value="ECO:0007669"/>
    <property type="project" value="InterPro"/>
</dbReference>
<feature type="transmembrane region" description="Helical" evidence="6">
    <location>
        <begin position="326"/>
        <end position="344"/>
    </location>
</feature>
<dbReference type="Proteomes" id="UP000001660">
    <property type="component" value="Chromosome"/>
</dbReference>
<dbReference type="Pfam" id="PF00158">
    <property type="entry name" value="Sigma54_activat"/>
    <property type="match status" value="1"/>
</dbReference>
<dbReference type="InterPro" id="IPR007890">
    <property type="entry name" value="CHASE2"/>
</dbReference>
<feature type="region of interest" description="Disordered" evidence="5">
    <location>
        <begin position="139"/>
        <end position="163"/>
    </location>
</feature>
<dbReference type="KEGG" id="nde:NIDE0947"/>
<keyword evidence="3" id="KW-0238">DNA-binding</keyword>